<reference evidence="1 2" key="1">
    <citation type="journal article" date="2024" name="G3 (Bethesda)">
        <title>Genome assembly of Hibiscus sabdariffa L. provides insights into metabolisms of medicinal natural products.</title>
        <authorList>
            <person name="Kim T."/>
        </authorList>
    </citation>
    <scope>NUCLEOTIDE SEQUENCE [LARGE SCALE GENOMIC DNA]</scope>
    <source>
        <strain evidence="1">TK-2024</strain>
        <tissue evidence="1">Old leaves</tissue>
    </source>
</reference>
<keyword evidence="2" id="KW-1185">Reference proteome</keyword>
<evidence type="ECO:0000313" key="2">
    <source>
        <dbReference type="Proteomes" id="UP001396334"/>
    </source>
</evidence>
<proteinExistence type="predicted"/>
<accession>A0ABR2SE79</accession>
<gene>
    <name evidence="1" type="ORF">V6N11_003706</name>
</gene>
<protein>
    <submittedName>
        <fullName evidence="1">Uncharacterized protein</fullName>
    </submittedName>
</protein>
<dbReference type="EMBL" id="JBBPBN010000015">
    <property type="protein sequence ID" value="KAK9023488.1"/>
    <property type="molecule type" value="Genomic_DNA"/>
</dbReference>
<sequence>MSVEHFGQVQVTVEEKNIAGETIQLYSSVESLNRLANAMISKTEGSYEVNGMEFTGYTATKQDSVLGAAKVFEKCSTQDCVGNNTNSWLQPE</sequence>
<name>A0ABR2SE79_9ROSI</name>
<organism evidence="1 2">
    <name type="scientific">Hibiscus sabdariffa</name>
    <name type="common">roselle</name>
    <dbReference type="NCBI Taxonomy" id="183260"/>
    <lineage>
        <taxon>Eukaryota</taxon>
        <taxon>Viridiplantae</taxon>
        <taxon>Streptophyta</taxon>
        <taxon>Embryophyta</taxon>
        <taxon>Tracheophyta</taxon>
        <taxon>Spermatophyta</taxon>
        <taxon>Magnoliopsida</taxon>
        <taxon>eudicotyledons</taxon>
        <taxon>Gunneridae</taxon>
        <taxon>Pentapetalae</taxon>
        <taxon>rosids</taxon>
        <taxon>malvids</taxon>
        <taxon>Malvales</taxon>
        <taxon>Malvaceae</taxon>
        <taxon>Malvoideae</taxon>
        <taxon>Hibiscus</taxon>
    </lineage>
</organism>
<evidence type="ECO:0000313" key="1">
    <source>
        <dbReference type="EMBL" id="KAK9023488.1"/>
    </source>
</evidence>
<dbReference type="Proteomes" id="UP001396334">
    <property type="component" value="Unassembled WGS sequence"/>
</dbReference>
<comment type="caution">
    <text evidence="1">The sequence shown here is derived from an EMBL/GenBank/DDBJ whole genome shotgun (WGS) entry which is preliminary data.</text>
</comment>